<proteinExistence type="predicted"/>
<accession>A0A2H0V1R9</accession>
<sequence>MSSGKPTFCPYCGRSYEVRICKRCRHVSSQQVLFCQNCGSQELSEIAGDAPFWFTILKILFWFFVLFLAVCFVGSFVSFLPFLIIIILLSLSYHHLPEEVKKIISMIIDFMKQRVLGIKKEN</sequence>
<keyword evidence="1" id="KW-0812">Transmembrane</keyword>
<keyword evidence="1" id="KW-0472">Membrane</keyword>
<dbReference type="AlphaFoldDB" id="A0A2H0V1R9"/>
<keyword evidence="1" id="KW-1133">Transmembrane helix</keyword>
<evidence type="ECO:0000256" key="1">
    <source>
        <dbReference type="SAM" id="Phobius"/>
    </source>
</evidence>
<feature type="transmembrane region" description="Helical" evidence="1">
    <location>
        <begin position="59"/>
        <end position="92"/>
    </location>
</feature>
<dbReference type="Proteomes" id="UP000228626">
    <property type="component" value="Unassembled WGS sequence"/>
</dbReference>
<reference evidence="3" key="1">
    <citation type="submission" date="2017-09" db="EMBL/GenBank/DDBJ databases">
        <title>Depth-based differentiation of microbial function through sediment-hosted aquifers and enrichment of novel symbionts in the deep terrestrial subsurface.</title>
        <authorList>
            <person name="Probst A.J."/>
            <person name="Ladd B."/>
            <person name="Jarett J.K."/>
            <person name="Geller-Mcgrath D.E."/>
            <person name="Sieber C.M.K."/>
            <person name="Emerson J.B."/>
            <person name="Anantharaman K."/>
            <person name="Thomas B.C."/>
            <person name="Malmstrom R."/>
            <person name="Stieglmeier M."/>
            <person name="Klingl A."/>
            <person name="Woyke T."/>
            <person name="Ryan C.M."/>
            <person name="Banfield J.F."/>
        </authorList>
    </citation>
    <scope>NUCLEOTIDE SEQUENCE [LARGE SCALE GENOMIC DNA]</scope>
</reference>
<evidence type="ECO:0000313" key="2">
    <source>
        <dbReference type="EMBL" id="PIR93041.1"/>
    </source>
</evidence>
<organism evidence="2 3">
    <name type="scientific">Candidatus Falkowbacteria bacterium CG10_big_fil_rev_8_21_14_0_10_43_10</name>
    <dbReference type="NCBI Taxonomy" id="1974567"/>
    <lineage>
        <taxon>Bacteria</taxon>
        <taxon>Candidatus Falkowiibacteriota</taxon>
    </lineage>
</organism>
<evidence type="ECO:0008006" key="4">
    <source>
        <dbReference type="Google" id="ProtNLM"/>
    </source>
</evidence>
<name>A0A2H0V1R9_9BACT</name>
<protein>
    <recommendedName>
        <fullName evidence="4">DZANK-type domain-containing protein</fullName>
    </recommendedName>
</protein>
<evidence type="ECO:0000313" key="3">
    <source>
        <dbReference type="Proteomes" id="UP000228626"/>
    </source>
</evidence>
<gene>
    <name evidence="2" type="ORF">COT99_02965</name>
</gene>
<dbReference type="EMBL" id="PFAR01000036">
    <property type="protein sequence ID" value="PIR93041.1"/>
    <property type="molecule type" value="Genomic_DNA"/>
</dbReference>
<comment type="caution">
    <text evidence="2">The sequence shown here is derived from an EMBL/GenBank/DDBJ whole genome shotgun (WGS) entry which is preliminary data.</text>
</comment>